<keyword evidence="3 9" id="KW-0808">Transferase</keyword>
<keyword evidence="2" id="KW-0328">Glycosyltransferase</keyword>
<evidence type="ECO:0000256" key="2">
    <source>
        <dbReference type="ARBA" id="ARBA00022676"/>
    </source>
</evidence>
<evidence type="ECO:0000313" key="10">
    <source>
        <dbReference type="Proteomes" id="UP000234505"/>
    </source>
</evidence>
<evidence type="ECO:0000256" key="4">
    <source>
        <dbReference type="ARBA" id="ARBA00022692"/>
    </source>
</evidence>
<evidence type="ECO:0000256" key="1">
    <source>
        <dbReference type="ARBA" id="ARBA00004141"/>
    </source>
</evidence>
<comment type="caution">
    <text evidence="9">The sequence shown here is derived from an EMBL/GenBank/DDBJ whole genome shotgun (WGS) entry which is preliminary data.</text>
</comment>
<feature type="non-terminal residue" evidence="9">
    <location>
        <position position="1"/>
    </location>
</feature>
<gene>
    <name evidence="9" type="ORF">CWN50_34525</name>
</gene>
<dbReference type="InterPro" id="IPR050256">
    <property type="entry name" value="Glycosyltransferase_2"/>
</dbReference>
<dbReference type="InterPro" id="IPR029044">
    <property type="entry name" value="Nucleotide-diphossugar_trans"/>
</dbReference>
<dbReference type="InterPro" id="IPR001173">
    <property type="entry name" value="Glyco_trans_2-like"/>
</dbReference>
<keyword evidence="6 7" id="KW-0472">Membrane</keyword>
<feature type="transmembrane region" description="Helical" evidence="7">
    <location>
        <begin position="187"/>
        <end position="211"/>
    </location>
</feature>
<name>A0A2J4PDV8_9ENTR</name>
<organism evidence="9 10">
    <name type="scientific">Klebsiella michiganensis</name>
    <dbReference type="NCBI Taxonomy" id="1134687"/>
    <lineage>
        <taxon>Bacteria</taxon>
        <taxon>Pseudomonadati</taxon>
        <taxon>Pseudomonadota</taxon>
        <taxon>Gammaproteobacteria</taxon>
        <taxon>Enterobacterales</taxon>
        <taxon>Enterobacteriaceae</taxon>
        <taxon>Klebsiella/Raoultella group</taxon>
        <taxon>Klebsiella</taxon>
    </lineage>
</organism>
<dbReference type="EMBL" id="PIDS01002078">
    <property type="protein sequence ID" value="PLL16997.1"/>
    <property type="molecule type" value="Genomic_DNA"/>
</dbReference>
<dbReference type="AlphaFoldDB" id="A0A2J4PDV8"/>
<dbReference type="PANTHER" id="PTHR48090">
    <property type="entry name" value="UNDECAPRENYL-PHOSPHATE 4-DEOXY-4-FORMAMIDO-L-ARABINOSE TRANSFERASE-RELATED"/>
    <property type="match status" value="1"/>
</dbReference>
<evidence type="ECO:0000256" key="7">
    <source>
        <dbReference type="SAM" id="Phobius"/>
    </source>
</evidence>
<accession>A0A2J4PDV8</accession>
<dbReference type="SUPFAM" id="SSF53448">
    <property type="entry name" value="Nucleotide-diphospho-sugar transferases"/>
    <property type="match status" value="1"/>
</dbReference>
<evidence type="ECO:0000256" key="6">
    <source>
        <dbReference type="ARBA" id="ARBA00023136"/>
    </source>
</evidence>
<sequence>IALLAGLANADTDVTVSIDADLQDDIGCIEKMIDKYNEGFEIVYGVRDNRSSDSVFKRATANKFYSLMSGLGVNQVPNHADFRLLSRTALTALKDFKEQNLYLRGLIPLLGYKSTRVYYSRDERVAGESKYPLKKMVALALEGITSLTITPLRMIAAAGVTTCLLSSLAAIYAFIEKILGNTVAGWTSVMIAIFFLGGVQMLSLGIIGEYVGKIYMESKNRPKYFIEEVAKYEMRGEQ</sequence>
<dbReference type="Gene3D" id="3.90.550.10">
    <property type="entry name" value="Spore Coat Polysaccharide Biosynthesis Protein SpsA, Chain A"/>
    <property type="match status" value="1"/>
</dbReference>
<protein>
    <submittedName>
        <fullName evidence="9">Glycosyltransferase</fullName>
    </submittedName>
</protein>
<comment type="subcellular location">
    <subcellularLocation>
        <location evidence="1">Membrane</location>
        <topology evidence="1">Multi-pass membrane protein</topology>
    </subcellularLocation>
</comment>
<evidence type="ECO:0000313" key="9">
    <source>
        <dbReference type="EMBL" id="PLL16997.1"/>
    </source>
</evidence>
<dbReference type="Pfam" id="PF00535">
    <property type="entry name" value="Glycos_transf_2"/>
    <property type="match status" value="1"/>
</dbReference>
<feature type="transmembrane region" description="Helical" evidence="7">
    <location>
        <begin position="154"/>
        <end position="175"/>
    </location>
</feature>
<evidence type="ECO:0000256" key="3">
    <source>
        <dbReference type="ARBA" id="ARBA00022679"/>
    </source>
</evidence>
<evidence type="ECO:0000256" key="5">
    <source>
        <dbReference type="ARBA" id="ARBA00022989"/>
    </source>
</evidence>
<dbReference type="GO" id="GO:0016757">
    <property type="term" value="F:glycosyltransferase activity"/>
    <property type="evidence" value="ECO:0007669"/>
    <property type="project" value="UniProtKB-KW"/>
</dbReference>
<reference evidence="9 10" key="2">
    <citation type="submission" date="2018-01" db="EMBL/GenBank/DDBJ databases">
        <title>Genomic study of Klebsiella pneumoniae.</title>
        <authorList>
            <person name="Yang Y."/>
            <person name="Bicalho R."/>
        </authorList>
    </citation>
    <scope>NUCLEOTIDE SEQUENCE [LARGE SCALE GENOMIC DNA]</scope>
    <source>
        <strain evidence="9 10">A11</strain>
    </source>
</reference>
<dbReference type="Proteomes" id="UP000234505">
    <property type="component" value="Unassembled WGS sequence"/>
</dbReference>
<reference evidence="9 10" key="1">
    <citation type="submission" date="2017-11" db="EMBL/GenBank/DDBJ databases">
        <authorList>
            <person name="Han C.G."/>
        </authorList>
    </citation>
    <scope>NUCLEOTIDE SEQUENCE [LARGE SCALE GENOMIC DNA]</scope>
    <source>
        <strain evidence="9 10">A11</strain>
    </source>
</reference>
<keyword evidence="5 7" id="KW-1133">Transmembrane helix</keyword>
<keyword evidence="4 7" id="KW-0812">Transmembrane</keyword>
<dbReference type="PANTHER" id="PTHR48090:SF1">
    <property type="entry name" value="PROPHAGE BACTOPRENOL GLUCOSYL TRANSFERASE HOMOLOG"/>
    <property type="match status" value="1"/>
</dbReference>
<dbReference type="GO" id="GO:0005886">
    <property type="term" value="C:plasma membrane"/>
    <property type="evidence" value="ECO:0007669"/>
    <property type="project" value="TreeGrafter"/>
</dbReference>
<feature type="domain" description="Glycosyltransferase 2-like" evidence="8">
    <location>
        <begin position="2"/>
        <end position="89"/>
    </location>
</feature>
<evidence type="ECO:0000259" key="8">
    <source>
        <dbReference type="Pfam" id="PF00535"/>
    </source>
</evidence>
<proteinExistence type="predicted"/>